<evidence type="ECO:0000256" key="2">
    <source>
        <dbReference type="ARBA" id="ARBA00023186"/>
    </source>
</evidence>
<dbReference type="Pfam" id="PF01730">
    <property type="entry name" value="UreF"/>
    <property type="match status" value="1"/>
</dbReference>
<proteinExistence type="inferred from homology"/>
<evidence type="ECO:0000256" key="3">
    <source>
        <dbReference type="HAMAP-Rule" id="MF_01385"/>
    </source>
</evidence>
<accession>A0A1J4QII5</accession>
<dbReference type="InterPro" id="IPR002639">
    <property type="entry name" value="UreF"/>
</dbReference>
<organism evidence="4 5">
    <name type="scientific">Oceanisphaera psychrotolerans</name>
    <dbReference type="NCBI Taxonomy" id="1414654"/>
    <lineage>
        <taxon>Bacteria</taxon>
        <taxon>Pseudomonadati</taxon>
        <taxon>Pseudomonadota</taxon>
        <taxon>Gammaproteobacteria</taxon>
        <taxon>Aeromonadales</taxon>
        <taxon>Aeromonadaceae</taxon>
        <taxon>Oceanisphaera</taxon>
    </lineage>
</organism>
<dbReference type="PIRSF" id="PIRSF009467">
    <property type="entry name" value="Ureas_acces_UreF"/>
    <property type="match status" value="1"/>
</dbReference>
<dbReference type="AlphaFoldDB" id="A0A1J4QII5"/>
<dbReference type="PANTHER" id="PTHR33620">
    <property type="entry name" value="UREASE ACCESSORY PROTEIN F"/>
    <property type="match status" value="1"/>
</dbReference>
<keyword evidence="5" id="KW-1185">Reference proteome</keyword>
<dbReference type="EMBL" id="MDKE01000011">
    <property type="protein sequence ID" value="OIN12318.1"/>
    <property type="molecule type" value="Genomic_DNA"/>
</dbReference>
<dbReference type="GO" id="GO:0016151">
    <property type="term" value="F:nickel cation binding"/>
    <property type="evidence" value="ECO:0007669"/>
    <property type="project" value="UniProtKB-UniRule"/>
</dbReference>
<dbReference type="HAMAP" id="MF_01385">
    <property type="entry name" value="UreF"/>
    <property type="match status" value="1"/>
</dbReference>
<dbReference type="InterPro" id="IPR038277">
    <property type="entry name" value="UreF_sf"/>
</dbReference>
<evidence type="ECO:0000313" key="5">
    <source>
        <dbReference type="Proteomes" id="UP000243073"/>
    </source>
</evidence>
<comment type="similarity">
    <text evidence="3">Belongs to the UreF family.</text>
</comment>
<name>A0A1J4QII5_9GAMM</name>
<dbReference type="Proteomes" id="UP000243073">
    <property type="component" value="Unassembled WGS sequence"/>
</dbReference>
<keyword evidence="3" id="KW-0963">Cytoplasm</keyword>
<dbReference type="STRING" id="1414654.BFR47_01100"/>
<dbReference type="GO" id="GO:0005737">
    <property type="term" value="C:cytoplasm"/>
    <property type="evidence" value="ECO:0007669"/>
    <property type="project" value="UniProtKB-SubCell"/>
</dbReference>
<evidence type="ECO:0000313" key="4">
    <source>
        <dbReference type="EMBL" id="OIN12318.1"/>
    </source>
</evidence>
<dbReference type="PANTHER" id="PTHR33620:SF1">
    <property type="entry name" value="UREASE ACCESSORY PROTEIN F"/>
    <property type="match status" value="1"/>
</dbReference>
<reference evidence="4 5" key="1">
    <citation type="submission" date="2016-07" db="EMBL/GenBank/DDBJ databases">
        <title>Draft Genome Sequence of Oceanisphaera psychrotolerans, isolated from coastal sediment samples.</title>
        <authorList>
            <person name="Zhuo S."/>
            <person name="Ruan Z."/>
        </authorList>
    </citation>
    <scope>NUCLEOTIDE SEQUENCE [LARGE SCALE GENOMIC DNA]</scope>
    <source>
        <strain evidence="4 5">LAM-WHM-ZC</strain>
    </source>
</reference>
<sequence>MGIMATTTEEALPPLAPQQLLSLLYLASPSLPIGAFAYSGGLESAIELGWVNDEACLIDWCQGVMGEALGQLDVPVLLRLHRAWQDGDQSAISHWNAFVRANRETRELLFEDEQLGSAMCRLLKGLERLPEWLPERPGFLTLYAATCVNFGIDARQAALTWLWSYLENQVAVACKTIPLGQSKAQQVLMALMPHLEQVLARAERLGDDELGATLPGLAQASAWHETQYSRLFRS</sequence>
<dbReference type="OrthoDB" id="9798772at2"/>
<gene>
    <name evidence="3" type="primary">ureF</name>
    <name evidence="4" type="ORF">BFR47_01100</name>
</gene>
<evidence type="ECO:0000256" key="1">
    <source>
        <dbReference type="ARBA" id="ARBA00022988"/>
    </source>
</evidence>
<comment type="function">
    <text evidence="3">Required for maturation of urease via the functional incorporation of the urease nickel metallocenter.</text>
</comment>
<dbReference type="Gene3D" id="1.10.4190.10">
    <property type="entry name" value="Urease accessory protein UreF"/>
    <property type="match status" value="1"/>
</dbReference>
<comment type="subcellular location">
    <subcellularLocation>
        <location evidence="3">Cytoplasm</location>
    </subcellularLocation>
</comment>
<comment type="caution">
    <text evidence="4">The sequence shown here is derived from an EMBL/GenBank/DDBJ whole genome shotgun (WGS) entry which is preliminary data.</text>
</comment>
<keyword evidence="2 3" id="KW-0143">Chaperone</keyword>
<comment type="subunit">
    <text evidence="3">UreD, UreF and UreG form a complex that acts as a GTP-hydrolysis-dependent molecular chaperone, activating the urease apoprotein by helping to assemble the nickel containing metallocenter of UreC. The UreE protein probably delivers the nickel.</text>
</comment>
<keyword evidence="1 3" id="KW-0996">Nickel insertion</keyword>
<protein>
    <recommendedName>
        <fullName evidence="3">Urease accessory protein UreF</fullName>
    </recommendedName>
</protein>